<feature type="chain" id="PRO_5027156484" description="Phosphate-binding protein" evidence="4">
    <location>
        <begin position="20"/>
        <end position="318"/>
    </location>
</feature>
<dbReference type="PANTHER" id="PTHR30570">
    <property type="entry name" value="PERIPLASMIC PHOSPHATE BINDING COMPONENT OF PHOSPHATE ABC TRANSPORTER"/>
    <property type="match status" value="1"/>
</dbReference>
<evidence type="ECO:0000259" key="6">
    <source>
        <dbReference type="Pfam" id="PF12849"/>
    </source>
</evidence>
<dbReference type="PANTHER" id="PTHR30570:SF1">
    <property type="entry name" value="PHOSPHATE-BINDING PROTEIN PSTS"/>
    <property type="match status" value="1"/>
</dbReference>
<keyword evidence="2 4" id="KW-0813">Transport</keyword>
<keyword evidence="8" id="KW-1185">Reference proteome</keyword>
<name>A0A518HBM8_9BACT</name>
<evidence type="ECO:0000256" key="3">
    <source>
        <dbReference type="ARBA" id="ARBA00022729"/>
    </source>
</evidence>
<dbReference type="AlphaFoldDB" id="A0A518HBM8"/>
<dbReference type="GO" id="GO:0006817">
    <property type="term" value="P:phosphate ion transport"/>
    <property type="evidence" value="ECO:0007669"/>
    <property type="project" value="UniProtKB-UniRule"/>
</dbReference>
<keyword evidence="3 4" id="KW-0732">Signal</keyword>
<comment type="similarity">
    <text evidence="1 4">Belongs to the PstS family.</text>
</comment>
<dbReference type="InterPro" id="IPR050811">
    <property type="entry name" value="Phosphate_ABC_transporter"/>
</dbReference>
<evidence type="ECO:0000313" key="8">
    <source>
        <dbReference type="Proteomes" id="UP000317835"/>
    </source>
</evidence>
<dbReference type="OrthoDB" id="9790048at2"/>
<gene>
    <name evidence="7" type="primary">pstS</name>
    <name evidence="7" type="ORF">ElP_62030</name>
</gene>
<accession>A0A518HBM8</accession>
<evidence type="ECO:0000256" key="5">
    <source>
        <dbReference type="SAM" id="MobiDB-lite"/>
    </source>
</evidence>
<proteinExistence type="inferred from homology"/>
<dbReference type="EMBL" id="CP036426">
    <property type="protein sequence ID" value="QDV38252.1"/>
    <property type="molecule type" value="Genomic_DNA"/>
</dbReference>
<protein>
    <recommendedName>
        <fullName evidence="4">Phosphate-binding protein</fullName>
    </recommendedName>
</protein>
<evidence type="ECO:0000313" key="7">
    <source>
        <dbReference type="EMBL" id="QDV38252.1"/>
    </source>
</evidence>
<dbReference type="KEGG" id="tpla:ElP_62030"/>
<evidence type="ECO:0000256" key="4">
    <source>
        <dbReference type="RuleBase" id="RU367119"/>
    </source>
</evidence>
<keyword evidence="4" id="KW-0592">Phosphate transport</keyword>
<sequence precursor="true">MLRPFVLCVSTLAASVAVLGCGGCGGSASKPVVVDGSSTVYPISLAAQEAYTNSVEGTPRIIVDYHGTGGGFGRYAEGEVDIVDASRPAKPEEEEKARASGFEWTRYVVAHDGITVAVNPENAFVDALTVGQLRSLFEPGSAVDSWDDLDPSWPDEPISLYTPDDDSGTYEFFVKDALGMDGQREDVQPSADDNVLVSGIAGDAGAIGYFGFAYYAANRDKLRAVPIKADADAEPVSPSVETIYDGSYAPLSRPLFIYVKDAAMGRPEVADFVAYYLENVADLAEEAGYVSPTEDERAENLDGLSRAKGGTPAPAAAE</sequence>
<evidence type="ECO:0000256" key="2">
    <source>
        <dbReference type="ARBA" id="ARBA00022448"/>
    </source>
</evidence>
<dbReference type="Pfam" id="PF12849">
    <property type="entry name" value="PBP_like_2"/>
    <property type="match status" value="1"/>
</dbReference>
<reference evidence="7 8" key="1">
    <citation type="submission" date="2019-02" db="EMBL/GenBank/DDBJ databases">
        <title>Deep-cultivation of Planctomycetes and their phenomic and genomic characterization uncovers novel biology.</title>
        <authorList>
            <person name="Wiegand S."/>
            <person name="Jogler M."/>
            <person name="Boedeker C."/>
            <person name="Pinto D."/>
            <person name="Vollmers J."/>
            <person name="Rivas-Marin E."/>
            <person name="Kohn T."/>
            <person name="Peeters S.H."/>
            <person name="Heuer A."/>
            <person name="Rast P."/>
            <person name="Oberbeckmann S."/>
            <person name="Bunk B."/>
            <person name="Jeske O."/>
            <person name="Meyerdierks A."/>
            <person name="Storesund J.E."/>
            <person name="Kallscheuer N."/>
            <person name="Luecker S."/>
            <person name="Lage O.M."/>
            <person name="Pohl T."/>
            <person name="Merkel B.J."/>
            <person name="Hornburger P."/>
            <person name="Mueller R.-W."/>
            <person name="Bruemmer F."/>
            <person name="Labrenz M."/>
            <person name="Spormann A.M."/>
            <person name="Op den Camp H."/>
            <person name="Overmann J."/>
            <person name="Amann R."/>
            <person name="Jetten M.S.M."/>
            <person name="Mascher T."/>
            <person name="Medema M.H."/>
            <person name="Devos D.P."/>
            <person name="Kaster A.-K."/>
            <person name="Ovreas L."/>
            <person name="Rohde M."/>
            <person name="Galperin M.Y."/>
            <person name="Jogler C."/>
        </authorList>
    </citation>
    <scope>NUCLEOTIDE SEQUENCE [LARGE SCALE GENOMIC DNA]</scope>
    <source>
        <strain evidence="7 8">ElP</strain>
    </source>
</reference>
<feature type="signal peptide" evidence="4">
    <location>
        <begin position="1"/>
        <end position="19"/>
    </location>
</feature>
<comment type="function">
    <text evidence="4">Involved in the system for phosphate transport across the cytoplasmic membrane.</text>
</comment>
<evidence type="ECO:0000256" key="1">
    <source>
        <dbReference type="ARBA" id="ARBA00008725"/>
    </source>
</evidence>
<dbReference type="InterPro" id="IPR024370">
    <property type="entry name" value="PBP_domain"/>
</dbReference>
<dbReference type="SUPFAM" id="SSF53850">
    <property type="entry name" value="Periplasmic binding protein-like II"/>
    <property type="match status" value="1"/>
</dbReference>
<dbReference type="RefSeq" id="WP_145276600.1">
    <property type="nucleotide sequence ID" value="NZ_CP036426.1"/>
</dbReference>
<organism evidence="7 8">
    <name type="scientific">Tautonia plasticadhaerens</name>
    <dbReference type="NCBI Taxonomy" id="2527974"/>
    <lineage>
        <taxon>Bacteria</taxon>
        <taxon>Pseudomonadati</taxon>
        <taxon>Planctomycetota</taxon>
        <taxon>Planctomycetia</taxon>
        <taxon>Isosphaerales</taxon>
        <taxon>Isosphaeraceae</taxon>
        <taxon>Tautonia</taxon>
    </lineage>
</organism>
<feature type="region of interest" description="Disordered" evidence="5">
    <location>
        <begin position="288"/>
        <end position="318"/>
    </location>
</feature>
<dbReference type="NCBIfam" id="TIGR02136">
    <property type="entry name" value="ptsS_2"/>
    <property type="match status" value="1"/>
</dbReference>
<dbReference type="Gene3D" id="3.40.190.10">
    <property type="entry name" value="Periplasmic binding protein-like II"/>
    <property type="match status" value="2"/>
</dbReference>
<dbReference type="InterPro" id="IPR011862">
    <property type="entry name" value="Phos-bd"/>
</dbReference>
<feature type="domain" description="PBP" evidence="6">
    <location>
        <begin position="28"/>
        <end position="277"/>
    </location>
</feature>
<dbReference type="PROSITE" id="PS51257">
    <property type="entry name" value="PROKAR_LIPOPROTEIN"/>
    <property type="match status" value="1"/>
</dbReference>
<dbReference type="Proteomes" id="UP000317835">
    <property type="component" value="Chromosome"/>
</dbReference>
<dbReference type="CDD" id="cd13654">
    <property type="entry name" value="PBP2_phosphate_like_2"/>
    <property type="match status" value="1"/>
</dbReference>
<dbReference type="GO" id="GO:0042301">
    <property type="term" value="F:phosphate ion binding"/>
    <property type="evidence" value="ECO:0007669"/>
    <property type="project" value="UniProtKB-UniRule"/>
</dbReference>